<dbReference type="PANTHER" id="PTHR45947:SF3">
    <property type="entry name" value="SULFOQUINOVOSYL TRANSFERASE SQD2"/>
    <property type="match status" value="1"/>
</dbReference>
<sequence>MSGGPVAFYAPLKAPDDATPSGDRRMAQLLLAALERAGYGPEIACRLRTFDGAGDKKIQERLRAEGEREAERLVAEYGTRPPAARPRAWFTYHVYYKAPDWTGPRVAAALGIPYVVAEGSRAAKRAGGPWALGHEGAERALDAARLIFVMTQNDRPSLEAARPAGQDLVDLPPFVGTDFLPPCGGGLGRGVAQPGKPPSSGSTPTPNPFPQGGGEQIRLLTVAMMRPGDKLASYRLLAEALGRLGERPWQLTVVGDGPARAEVEALFAPFGERVRLAGRVDDAGALARLYAGADLFVWPAVNEAYGMVLLEAQAEGCPVVAGDEGGVASVVRRGETGLLTPARDADAFAAAVAGLIEDGARRERMAAAARRFVQGERSLGHAAMIIADALSAIGVRP</sequence>
<comment type="caution">
    <text evidence="2">The sequence shown here is derived from an EMBL/GenBank/DDBJ whole genome shotgun (WGS) entry which is preliminary data.</text>
</comment>
<reference evidence="2 3" key="1">
    <citation type="submission" date="2020-08" db="EMBL/GenBank/DDBJ databases">
        <title>Genomic Encyclopedia of Type Strains, Phase IV (KMG-IV): sequencing the most valuable type-strain genomes for metagenomic binning, comparative biology and taxonomic classification.</title>
        <authorList>
            <person name="Goeker M."/>
        </authorList>
    </citation>
    <scope>NUCLEOTIDE SEQUENCE [LARGE SCALE GENOMIC DNA]</scope>
    <source>
        <strain evidence="2 3">DSM 103737</strain>
    </source>
</reference>
<keyword evidence="2" id="KW-0808">Transferase</keyword>
<dbReference type="Proteomes" id="UP000577362">
    <property type="component" value="Unassembled WGS sequence"/>
</dbReference>
<dbReference type="AlphaFoldDB" id="A0A840BSJ7"/>
<dbReference type="SUPFAM" id="SSF53756">
    <property type="entry name" value="UDP-Glycosyltransferase/glycogen phosphorylase"/>
    <property type="match status" value="1"/>
</dbReference>
<name>A0A840BSJ7_9HYPH</name>
<proteinExistence type="predicted"/>
<evidence type="ECO:0000313" key="2">
    <source>
        <dbReference type="EMBL" id="MBB4015980.1"/>
    </source>
</evidence>
<accession>A0A840BSJ7</accession>
<feature type="region of interest" description="Disordered" evidence="1">
    <location>
        <begin position="185"/>
        <end position="214"/>
    </location>
</feature>
<keyword evidence="3" id="KW-1185">Reference proteome</keyword>
<dbReference type="RefSeq" id="WP_343059549.1">
    <property type="nucleotide sequence ID" value="NZ_JACIEN010000001.1"/>
</dbReference>
<evidence type="ECO:0000313" key="3">
    <source>
        <dbReference type="Proteomes" id="UP000577362"/>
    </source>
</evidence>
<dbReference type="GO" id="GO:0016740">
    <property type="term" value="F:transferase activity"/>
    <property type="evidence" value="ECO:0007669"/>
    <property type="project" value="UniProtKB-KW"/>
</dbReference>
<dbReference type="Gene3D" id="3.40.50.2000">
    <property type="entry name" value="Glycogen Phosphorylase B"/>
    <property type="match status" value="1"/>
</dbReference>
<dbReference type="EMBL" id="JACIEN010000001">
    <property type="protein sequence ID" value="MBB4015980.1"/>
    <property type="molecule type" value="Genomic_DNA"/>
</dbReference>
<organism evidence="2 3">
    <name type="scientific">Chelatococcus caeni</name>
    <dbReference type="NCBI Taxonomy" id="1348468"/>
    <lineage>
        <taxon>Bacteria</taxon>
        <taxon>Pseudomonadati</taxon>
        <taxon>Pseudomonadota</taxon>
        <taxon>Alphaproteobacteria</taxon>
        <taxon>Hyphomicrobiales</taxon>
        <taxon>Chelatococcaceae</taxon>
        <taxon>Chelatococcus</taxon>
    </lineage>
</organism>
<evidence type="ECO:0000256" key="1">
    <source>
        <dbReference type="SAM" id="MobiDB-lite"/>
    </source>
</evidence>
<protein>
    <submittedName>
        <fullName evidence="2">Glycosyltransferase involved in cell wall biosynthesis</fullName>
    </submittedName>
</protein>
<dbReference type="InterPro" id="IPR050194">
    <property type="entry name" value="Glycosyltransferase_grp1"/>
</dbReference>
<dbReference type="Pfam" id="PF13692">
    <property type="entry name" value="Glyco_trans_1_4"/>
    <property type="match status" value="1"/>
</dbReference>
<dbReference type="CDD" id="cd03801">
    <property type="entry name" value="GT4_PimA-like"/>
    <property type="match status" value="1"/>
</dbReference>
<gene>
    <name evidence="2" type="ORF">GGR16_000986</name>
</gene>
<dbReference type="PANTHER" id="PTHR45947">
    <property type="entry name" value="SULFOQUINOVOSYL TRANSFERASE SQD2"/>
    <property type="match status" value="1"/>
</dbReference>